<organism evidence="2 3">
    <name type="scientific">Pedobacter aquae</name>
    <dbReference type="NCBI Taxonomy" id="2605747"/>
    <lineage>
        <taxon>Bacteria</taxon>
        <taxon>Pseudomonadati</taxon>
        <taxon>Bacteroidota</taxon>
        <taxon>Sphingobacteriia</taxon>
        <taxon>Sphingobacteriales</taxon>
        <taxon>Sphingobacteriaceae</taxon>
        <taxon>Pedobacter</taxon>
    </lineage>
</organism>
<keyword evidence="1" id="KW-1133">Transmembrane helix</keyword>
<dbReference type="PANTHER" id="PTHR34219:SF3">
    <property type="entry name" value="BLL7967 PROTEIN"/>
    <property type="match status" value="1"/>
</dbReference>
<proteinExistence type="predicted"/>
<dbReference type="PANTHER" id="PTHR34219">
    <property type="entry name" value="IRON-REGULATED INNER MEMBRANE PROTEIN-RELATED"/>
    <property type="match status" value="1"/>
</dbReference>
<dbReference type="Proteomes" id="UP000323653">
    <property type="component" value="Chromosome"/>
</dbReference>
<keyword evidence="1" id="KW-0472">Membrane</keyword>
<dbReference type="PROSITE" id="PS51257">
    <property type="entry name" value="PROKAR_LIPOPROTEIN"/>
    <property type="match status" value="1"/>
</dbReference>
<dbReference type="RefSeq" id="WP_149075496.1">
    <property type="nucleotide sequence ID" value="NZ_CP043329.1"/>
</dbReference>
<keyword evidence="1" id="KW-0812">Transmembrane</keyword>
<evidence type="ECO:0000256" key="1">
    <source>
        <dbReference type="SAM" id="Phobius"/>
    </source>
</evidence>
<evidence type="ECO:0000313" key="3">
    <source>
        <dbReference type="Proteomes" id="UP000323653"/>
    </source>
</evidence>
<accession>A0A5C0VLM1</accession>
<dbReference type="AlphaFoldDB" id="A0A5C0VLM1"/>
<sequence>MSFKRSIRKIHLWLGLSSGLVVFIVSITGCLYVFQKEISSLYYHDVLYVDVPKNASTLPISELIKKAELEYGKQIPIRTATSFKQTDKAWEFMFFKAGPEDAITYFEAIEYYDAIYLNPYTGAVTGKIDYKYNFFSLVKYMHWSLLLSTTYGQPIVGYATLIFVVMLISGIILWWPKNLKKSNVNKSFKVKWSAKFKRLNYDLHNVAGFYASFVLLLLALTGMVWAFKWFQATVYLVAAQSTTAPEQIKLSSNLADSTLKTTQNPIDLAYQTAKRELAEADRLAILKPATAEATIRITGYRGKEVYYNQDQLQFDQYSGKRLHRKNFTDANNGEKIIAMNYDIHVGAILGLPGKILAFIASLISSSLPITGFMIWWGRKNKKTKIIHSEKLITA</sequence>
<dbReference type="KEGG" id="pej:FYC62_14865"/>
<evidence type="ECO:0000313" key="2">
    <source>
        <dbReference type="EMBL" id="QEK52802.1"/>
    </source>
</evidence>
<feature type="transmembrane region" description="Helical" evidence="1">
    <location>
        <begin position="12"/>
        <end position="34"/>
    </location>
</feature>
<feature type="transmembrane region" description="Helical" evidence="1">
    <location>
        <begin position="155"/>
        <end position="175"/>
    </location>
</feature>
<feature type="transmembrane region" description="Helical" evidence="1">
    <location>
        <begin position="355"/>
        <end position="376"/>
    </location>
</feature>
<keyword evidence="3" id="KW-1185">Reference proteome</keyword>
<protein>
    <submittedName>
        <fullName evidence="2">PepSY domain-containing protein</fullName>
    </submittedName>
</protein>
<feature type="transmembrane region" description="Helical" evidence="1">
    <location>
        <begin position="207"/>
        <end position="227"/>
    </location>
</feature>
<name>A0A5C0VLM1_9SPHI</name>
<dbReference type="EMBL" id="CP043329">
    <property type="protein sequence ID" value="QEK52802.1"/>
    <property type="molecule type" value="Genomic_DNA"/>
</dbReference>
<dbReference type="Pfam" id="PF03929">
    <property type="entry name" value="PepSY_TM"/>
    <property type="match status" value="1"/>
</dbReference>
<dbReference type="InterPro" id="IPR005625">
    <property type="entry name" value="PepSY-ass_TM"/>
</dbReference>
<gene>
    <name evidence="2" type="ORF">FYC62_14865</name>
</gene>
<reference evidence="2 3" key="1">
    <citation type="submission" date="2019-08" db="EMBL/GenBank/DDBJ databases">
        <title>Pedobacter sp. nov., isolated from Han river, South Korea.</title>
        <authorList>
            <person name="Lee D.-H."/>
            <person name="Kim Y.-S."/>
            <person name="Hwang E.-M."/>
            <person name="Le Tran T.C."/>
            <person name="Cha C.-J."/>
        </authorList>
    </citation>
    <scope>NUCLEOTIDE SEQUENCE [LARGE SCALE GENOMIC DNA]</scope>
    <source>
        <strain evidence="2 3">CJ43</strain>
    </source>
</reference>